<dbReference type="PANTHER" id="PTHR43133">
    <property type="entry name" value="RNA POLYMERASE ECF-TYPE SIGMA FACTO"/>
    <property type="match status" value="1"/>
</dbReference>
<sequence length="211" mass="24789">MEKDYHIESIVWNRFLKGDQNAFKKIYLDHVDSLVMYGLLFCKDKFKVEDAIHDVFVELHARRANLSENINIKFYLFACLRRQLKSILNSNAILDFKDTNCKSFEIEDLQFDPMIHNEEQKIMVFKLAEAINQLSRKKKEIIYLHYIQDLSYADISILLGISLTSCRTLMYRAIKDIRSNFESDTVVTENIDFRLLKSGIQLSLFIAALMN</sequence>
<comment type="similarity">
    <text evidence="1">Belongs to the sigma-70 factor family. ECF subfamily.</text>
</comment>
<dbReference type="Gene3D" id="1.10.1740.10">
    <property type="match status" value="1"/>
</dbReference>
<keyword evidence="3" id="KW-0731">Sigma factor</keyword>
<proteinExistence type="inferred from homology"/>
<dbReference type="PANTHER" id="PTHR43133:SF46">
    <property type="entry name" value="RNA POLYMERASE SIGMA-70 FACTOR ECF SUBFAMILY"/>
    <property type="match status" value="1"/>
</dbReference>
<comment type="caution">
    <text evidence="6">The sequence shown here is derived from an EMBL/GenBank/DDBJ whole genome shotgun (WGS) entry which is preliminary data.</text>
</comment>
<evidence type="ECO:0000313" key="7">
    <source>
        <dbReference type="Proteomes" id="UP001595766"/>
    </source>
</evidence>
<dbReference type="InterPro" id="IPR039425">
    <property type="entry name" value="RNA_pol_sigma-70-like"/>
</dbReference>
<keyword evidence="4" id="KW-0804">Transcription</keyword>
<dbReference type="CDD" id="cd06171">
    <property type="entry name" value="Sigma70_r4"/>
    <property type="match status" value="1"/>
</dbReference>
<name>A0ABV8ESV3_9BACT</name>
<dbReference type="InterPro" id="IPR014284">
    <property type="entry name" value="RNA_pol_sigma-70_dom"/>
</dbReference>
<dbReference type="Pfam" id="PF08281">
    <property type="entry name" value="Sigma70_r4_2"/>
    <property type="match status" value="1"/>
</dbReference>
<evidence type="ECO:0000259" key="5">
    <source>
        <dbReference type="Pfam" id="PF08281"/>
    </source>
</evidence>
<evidence type="ECO:0000313" key="6">
    <source>
        <dbReference type="EMBL" id="MFC3978067.1"/>
    </source>
</evidence>
<dbReference type="EMBL" id="JBHSAV010000092">
    <property type="protein sequence ID" value="MFC3978067.1"/>
    <property type="molecule type" value="Genomic_DNA"/>
</dbReference>
<protein>
    <submittedName>
        <fullName evidence="6">RNA polymerase sigma factor</fullName>
    </submittedName>
</protein>
<keyword evidence="7" id="KW-1185">Reference proteome</keyword>
<evidence type="ECO:0000256" key="1">
    <source>
        <dbReference type="ARBA" id="ARBA00010641"/>
    </source>
</evidence>
<gene>
    <name evidence="6" type="ORF">ACFOUP_16910</name>
</gene>
<dbReference type="InterPro" id="IPR013249">
    <property type="entry name" value="RNA_pol_sigma70_r4_t2"/>
</dbReference>
<keyword evidence="2" id="KW-0805">Transcription regulation</keyword>
<dbReference type="RefSeq" id="WP_241296151.1">
    <property type="nucleotide sequence ID" value="NZ_JAKZGR010000012.1"/>
</dbReference>
<dbReference type="NCBIfam" id="TIGR02937">
    <property type="entry name" value="sigma70-ECF"/>
    <property type="match status" value="1"/>
</dbReference>
<accession>A0ABV8ESV3</accession>
<dbReference type="InterPro" id="IPR013324">
    <property type="entry name" value="RNA_pol_sigma_r3/r4-like"/>
</dbReference>
<dbReference type="InterPro" id="IPR013325">
    <property type="entry name" value="RNA_pol_sigma_r2"/>
</dbReference>
<dbReference type="SUPFAM" id="SSF88946">
    <property type="entry name" value="Sigma2 domain of RNA polymerase sigma factors"/>
    <property type="match status" value="1"/>
</dbReference>
<dbReference type="Proteomes" id="UP001595766">
    <property type="component" value="Unassembled WGS sequence"/>
</dbReference>
<evidence type="ECO:0000256" key="2">
    <source>
        <dbReference type="ARBA" id="ARBA00023015"/>
    </source>
</evidence>
<reference evidence="7" key="1">
    <citation type="journal article" date="2019" name="Int. J. Syst. Evol. Microbiol.">
        <title>The Global Catalogue of Microorganisms (GCM) 10K type strain sequencing project: providing services to taxonomists for standard genome sequencing and annotation.</title>
        <authorList>
            <consortium name="The Broad Institute Genomics Platform"/>
            <consortium name="The Broad Institute Genome Sequencing Center for Infectious Disease"/>
            <person name="Wu L."/>
            <person name="Ma J."/>
        </authorList>
    </citation>
    <scope>NUCLEOTIDE SEQUENCE [LARGE SCALE GENOMIC DNA]</scope>
    <source>
        <strain evidence="7">CECT 8551</strain>
    </source>
</reference>
<organism evidence="6 7">
    <name type="scientific">Belliella kenyensis</name>
    <dbReference type="NCBI Taxonomy" id="1472724"/>
    <lineage>
        <taxon>Bacteria</taxon>
        <taxon>Pseudomonadati</taxon>
        <taxon>Bacteroidota</taxon>
        <taxon>Cytophagia</taxon>
        <taxon>Cytophagales</taxon>
        <taxon>Cyclobacteriaceae</taxon>
        <taxon>Belliella</taxon>
    </lineage>
</organism>
<dbReference type="Gene3D" id="1.10.10.10">
    <property type="entry name" value="Winged helix-like DNA-binding domain superfamily/Winged helix DNA-binding domain"/>
    <property type="match status" value="1"/>
</dbReference>
<dbReference type="InterPro" id="IPR036388">
    <property type="entry name" value="WH-like_DNA-bd_sf"/>
</dbReference>
<dbReference type="SUPFAM" id="SSF88659">
    <property type="entry name" value="Sigma3 and sigma4 domains of RNA polymerase sigma factors"/>
    <property type="match status" value="1"/>
</dbReference>
<feature type="domain" description="RNA polymerase sigma factor 70 region 4 type 2" evidence="5">
    <location>
        <begin position="126"/>
        <end position="176"/>
    </location>
</feature>
<evidence type="ECO:0000256" key="3">
    <source>
        <dbReference type="ARBA" id="ARBA00023082"/>
    </source>
</evidence>
<evidence type="ECO:0000256" key="4">
    <source>
        <dbReference type="ARBA" id="ARBA00023163"/>
    </source>
</evidence>